<feature type="transmembrane region" description="Helical" evidence="8">
    <location>
        <begin position="472"/>
        <end position="488"/>
    </location>
</feature>
<name>A0A285SE39_9BACL</name>
<feature type="transmembrane region" description="Helical" evidence="8">
    <location>
        <begin position="75"/>
        <end position="92"/>
    </location>
</feature>
<keyword evidence="4 8" id="KW-0812">Transmembrane</keyword>
<dbReference type="GO" id="GO:0005886">
    <property type="term" value="C:plasma membrane"/>
    <property type="evidence" value="ECO:0007669"/>
    <property type="project" value="UniProtKB-SubCell"/>
</dbReference>
<dbReference type="Pfam" id="PF20154">
    <property type="entry name" value="LNT_N"/>
    <property type="match status" value="1"/>
</dbReference>
<dbReference type="PANTHER" id="PTHR38686:SF1">
    <property type="entry name" value="APOLIPOPROTEIN N-ACYLTRANSFERASE"/>
    <property type="match status" value="1"/>
</dbReference>
<feature type="transmembrane region" description="Helical" evidence="8">
    <location>
        <begin position="184"/>
        <end position="204"/>
    </location>
</feature>
<protein>
    <submittedName>
        <fullName evidence="10">Apolipoprotein N-acyltransferase</fullName>
    </submittedName>
</protein>
<dbReference type="AlphaFoldDB" id="A0A285SE39"/>
<dbReference type="InterPro" id="IPR045378">
    <property type="entry name" value="LNT_N"/>
</dbReference>
<sequence>MNRLLISYLFAACSGILMFLSMPSYNFGIFAWFGLVPLLLALKDKSSLQQYILINVTCIIWSFGTHIWYPAIFSGWGYLIMIGAGCFYGAFIKMGYDMQVRINRWYAIFAIPITFSVFEWLKTILPFTKTWWIEIISKSQWMIPETLQILSLTGFIGLSFLILLSNVVIAEIIKNQFSSKNMKIFTYSLFVLPVANFIFGTVIMNENDKQLKEQPITIGATVDLVNQDEEVLSLGSGQTAGDGYLADTYEMKEKIFEINEELSKQIMNEKRADFIVWGENEFMNLNDTQLTNDFRSLAKSLHTTIIADTVWETEDTMYDTAYMVDGTGEEIGRTPKIFTLWGEESYGFSPGPRDYDVYETAHGKVALAICWDRHDQSILRNYAKNGAQLATIPADDDFYGDKRFPYYAASDAVFRAVENHLAIGSGSTSGVAQVITPYGEMTAMSGVNQRQYIVGDTFTLDKQTFYTRFGDVFAYLFALIFLAMFIVSERNKRKM</sequence>
<dbReference type="PANTHER" id="PTHR38686">
    <property type="entry name" value="APOLIPOPROTEIN N-ACYLTRANSFERASE"/>
    <property type="match status" value="1"/>
</dbReference>
<feature type="transmembrane region" description="Helical" evidence="8">
    <location>
        <begin position="51"/>
        <end position="69"/>
    </location>
</feature>
<evidence type="ECO:0000256" key="4">
    <source>
        <dbReference type="ARBA" id="ARBA00022692"/>
    </source>
</evidence>
<dbReference type="GO" id="GO:0016410">
    <property type="term" value="F:N-acyltransferase activity"/>
    <property type="evidence" value="ECO:0007669"/>
    <property type="project" value="InterPro"/>
</dbReference>
<feature type="transmembrane region" description="Helical" evidence="8">
    <location>
        <begin position="104"/>
        <end position="121"/>
    </location>
</feature>
<dbReference type="Gene3D" id="3.60.110.10">
    <property type="entry name" value="Carbon-nitrogen hydrolase"/>
    <property type="match status" value="1"/>
</dbReference>
<dbReference type="RefSeq" id="WP_097073109.1">
    <property type="nucleotide sequence ID" value="NZ_OBMQ01000004.1"/>
</dbReference>
<dbReference type="OrthoDB" id="9811121at2"/>
<evidence type="ECO:0000256" key="5">
    <source>
        <dbReference type="ARBA" id="ARBA00022989"/>
    </source>
</evidence>
<accession>A0A285SE39</accession>
<dbReference type="GO" id="GO:0042158">
    <property type="term" value="P:lipoprotein biosynthetic process"/>
    <property type="evidence" value="ECO:0007669"/>
    <property type="project" value="InterPro"/>
</dbReference>
<comment type="subcellular location">
    <subcellularLocation>
        <location evidence="1">Cell membrane</location>
        <topology evidence="1">Multi-pass membrane protein</topology>
    </subcellularLocation>
</comment>
<evidence type="ECO:0000256" key="8">
    <source>
        <dbReference type="SAM" id="Phobius"/>
    </source>
</evidence>
<feature type="domain" description="CN hydrolase" evidence="9">
    <location>
        <begin position="237"/>
        <end position="459"/>
    </location>
</feature>
<evidence type="ECO:0000259" key="9">
    <source>
        <dbReference type="PROSITE" id="PS50263"/>
    </source>
</evidence>
<feature type="transmembrane region" description="Helical" evidence="8">
    <location>
        <begin position="149"/>
        <end position="172"/>
    </location>
</feature>
<dbReference type="PROSITE" id="PS50263">
    <property type="entry name" value="CN_HYDROLASE"/>
    <property type="match status" value="1"/>
</dbReference>
<evidence type="ECO:0000256" key="3">
    <source>
        <dbReference type="ARBA" id="ARBA00022679"/>
    </source>
</evidence>
<keyword evidence="10" id="KW-0449">Lipoprotein</keyword>
<evidence type="ECO:0000256" key="7">
    <source>
        <dbReference type="ARBA" id="ARBA00023315"/>
    </source>
</evidence>
<evidence type="ECO:0000256" key="6">
    <source>
        <dbReference type="ARBA" id="ARBA00023136"/>
    </source>
</evidence>
<dbReference type="InterPro" id="IPR004563">
    <property type="entry name" value="Apolipo_AcylTrfase"/>
</dbReference>
<dbReference type="Pfam" id="PF00795">
    <property type="entry name" value="CN_hydrolase"/>
    <property type="match status" value="1"/>
</dbReference>
<evidence type="ECO:0000313" key="10">
    <source>
        <dbReference type="EMBL" id="SOC05991.1"/>
    </source>
</evidence>
<keyword evidence="7 10" id="KW-0012">Acyltransferase</keyword>
<keyword evidence="2" id="KW-1003">Cell membrane</keyword>
<dbReference type="InterPro" id="IPR003010">
    <property type="entry name" value="C-N_Hydrolase"/>
</dbReference>
<dbReference type="InterPro" id="IPR036526">
    <property type="entry name" value="C-N_Hydrolase_sf"/>
</dbReference>
<evidence type="ECO:0000256" key="1">
    <source>
        <dbReference type="ARBA" id="ARBA00004651"/>
    </source>
</evidence>
<evidence type="ECO:0000256" key="2">
    <source>
        <dbReference type="ARBA" id="ARBA00022475"/>
    </source>
</evidence>
<feature type="transmembrane region" description="Helical" evidence="8">
    <location>
        <begin position="25"/>
        <end position="42"/>
    </location>
</feature>
<evidence type="ECO:0000313" key="11">
    <source>
        <dbReference type="Proteomes" id="UP000219636"/>
    </source>
</evidence>
<dbReference type="SUPFAM" id="SSF56317">
    <property type="entry name" value="Carbon-nitrogen hydrolase"/>
    <property type="match status" value="1"/>
</dbReference>
<gene>
    <name evidence="10" type="ORF">SAMN05880501_104153</name>
</gene>
<reference evidence="11" key="1">
    <citation type="submission" date="2017-08" db="EMBL/GenBank/DDBJ databases">
        <authorList>
            <person name="Varghese N."/>
            <person name="Submissions S."/>
        </authorList>
    </citation>
    <scope>NUCLEOTIDE SEQUENCE [LARGE SCALE GENOMIC DNA]</scope>
    <source>
        <strain evidence="11">JC22</strain>
    </source>
</reference>
<proteinExistence type="predicted"/>
<organism evidence="10 11">
    <name type="scientific">Ureibacillus xyleni</name>
    <dbReference type="NCBI Taxonomy" id="614648"/>
    <lineage>
        <taxon>Bacteria</taxon>
        <taxon>Bacillati</taxon>
        <taxon>Bacillota</taxon>
        <taxon>Bacilli</taxon>
        <taxon>Bacillales</taxon>
        <taxon>Caryophanaceae</taxon>
        <taxon>Ureibacillus</taxon>
    </lineage>
</organism>
<dbReference type="EMBL" id="OBMQ01000004">
    <property type="protein sequence ID" value="SOC05991.1"/>
    <property type="molecule type" value="Genomic_DNA"/>
</dbReference>
<dbReference type="Proteomes" id="UP000219636">
    <property type="component" value="Unassembled WGS sequence"/>
</dbReference>
<keyword evidence="5 8" id="KW-1133">Transmembrane helix</keyword>
<keyword evidence="6 8" id="KW-0472">Membrane</keyword>
<keyword evidence="11" id="KW-1185">Reference proteome</keyword>
<keyword evidence="3 10" id="KW-0808">Transferase</keyword>